<comment type="caution">
    <text evidence="2">The sequence shown here is derived from an EMBL/GenBank/DDBJ whole genome shotgun (WGS) entry which is preliminary data.</text>
</comment>
<protein>
    <recommendedName>
        <fullName evidence="4">Type III secretion system (T3SS) SseB-like protein</fullName>
    </recommendedName>
</protein>
<evidence type="ECO:0000313" key="3">
    <source>
        <dbReference type="Proteomes" id="UP000275356"/>
    </source>
</evidence>
<dbReference type="RefSeq" id="WP_123738271.1">
    <property type="nucleotide sequence ID" value="NZ_RKHQ01000001.1"/>
</dbReference>
<dbReference type="OrthoDB" id="3635752at2"/>
<dbReference type="EMBL" id="RKHQ01000001">
    <property type="protein sequence ID" value="ROR96038.1"/>
    <property type="molecule type" value="Genomic_DNA"/>
</dbReference>
<proteinExistence type="predicted"/>
<accession>A0A3N2D8S4</accession>
<evidence type="ECO:0008006" key="4">
    <source>
        <dbReference type="Google" id="ProtNLM"/>
    </source>
</evidence>
<sequence>MTTEPPTPAESPTPTESESTTPEPTGFPSAETIASIDARAAAWREHLDDVELQAALWREVFALEHWFFVPRGTPEAPQPLMLTLSEGPAILAFTSPDRARAAAQGLGLPAEATDQVISVQLPDAIEWVAGLAQHGVRVAVFDYGVQGYLAQLGNLVPIRDWLAARG</sequence>
<evidence type="ECO:0000256" key="1">
    <source>
        <dbReference type="SAM" id="MobiDB-lite"/>
    </source>
</evidence>
<reference evidence="2 3" key="1">
    <citation type="submission" date="2018-11" db="EMBL/GenBank/DDBJ databases">
        <title>Sequencing the genomes of 1000 actinobacteria strains.</title>
        <authorList>
            <person name="Klenk H.-P."/>
        </authorList>
    </citation>
    <scope>NUCLEOTIDE SEQUENCE [LARGE SCALE GENOMIC DNA]</scope>
    <source>
        <strain evidence="2 3">DSM 13521</strain>
    </source>
</reference>
<gene>
    <name evidence="2" type="ORF">EDD28_0612</name>
</gene>
<organism evidence="2 3">
    <name type="scientific">Salana multivorans</name>
    <dbReference type="NCBI Taxonomy" id="120377"/>
    <lineage>
        <taxon>Bacteria</taxon>
        <taxon>Bacillati</taxon>
        <taxon>Actinomycetota</taxon>
        <taxon>Actinomycetes</taxon>
        <taxon>Micrococcales</taxon>
        <taxon>Beutenbergiaceae</taxon>
        <taxon>Salana</taxon>
    </lineage>
</organism>
<keyword evidence="3" id="KW-1185">Reference proteome</keyword>
<feature type="compositionally biased region" description="Low complexity" evidence="1">
    <location>
        <begin position="12"/>
        <end position="24"/>
    </location>
</feature>
<dbReference type="AlphaFoldDB" id="A0A3N2D8S4"/>
<feature type="region of interest" description="Disordered" evidence="1">
    <location>
        <begin position="1"/>
        <end position="29"/>
    </location>
</feature>
<feature type="compositionally biased region" description="Pro residues" evidence="1">
    <location>
        <begin position="1"/>
        <end position="11"/>
    </location>
</feature>
<dbReference type="Proteomes" id="UP000275356">
    <property type="component" value="Unassembled WGS sequence"/>
</dbReference>
<evidence type="ECO:0000313" key="2">
    <source>
        <dbReference type="EMBL" id="ROR96038.1"/>
    </source>
</evidence>
<name>A0A3N2D8S4_9MICO</name>